<evidence type="ECO:0000313" key="2">
    <source>
        <dbReference type="Proteomes" id="UP000801492"/>
    </source>
</evidence>
<dbReference type="OrthoDB" id="5512589at2759"/>
<dbReference type="Proteomes" id="UP000801492">
    <property type="component" value="Unassembled WGS sequence"/>
</dbReference>
<accession>A0A8K0CBV6</accession>
<keyword evidence="2" id="KW-1185">Reference proteome</keyword>
<organism evidence="1 2">
    <name type="scientific">Ignelater luminosus</name>
    <name type="common">Cucubano</name>
    <name type="synonym">Pyrophorus luminosus</name>
    <dbReference type="NCBI Taxonomy" id="2038154"/>
    <lineage>
        <taxon>Eukaryota</taxon>
        <taxon>Metazoa</taxon>
        <taxon>Ecdysozoa</taxon>
        <taxon>Arthropoda</taxon>
        <taxon>Hexapoda</taxon>
        <taxon>Insecta</taxon>
        <taxon>Pterygota</taxon>
        <taxon>Neoptera</taxon>
        <taxon>Endopterygota</taxon>
        <taxon>Coleoptera</taxon>
        <taxon>Polyphaga</taxon>
        <taxon>Elateriformia</taxon>
        <taxon>Elateroidea</taxon>
        <taxon>Elateridae</taxon>
        <taxon>Agrypninae</taxon>
        <taxon>Pyrophorini</taxon>
        <taxon>Ignelater</taxon>
    </lineage>
</organism>
<dbReference type="EMBL" id="VTPC01090506">
    <property type="protein sequence ID" value="KAF2883264.1"/>
    <property type="molecule type" value="Genomic_DNA"/>
</dbReference>
<evidence type="ECO:0000313" key="1">
    <source>
        <dbReference type="EMBL" id="KAF2883264.1"/>
    </source>
</evidence>
<dbReference type="AlphaFoldDB" id="A0A8K0CBV6"/>
<evidence type="ECO:0008006" key="3">
    <source>
        <dbReference type="Google" id="ProtNLM"/>
    </source>
</evidence>
<proteinExistence type="predicted"/>
<comment type="caution">
    <text evidence="1">The sequence shown here is derived from an EMBL/GenBank/DDBJ whole genome shotgun (WGS) entry which is preliminary data.</text>
</comment>
<reference evidence="1" key="1">
    <citation type="submission" date="2019-08" db="EMBL/GenBank/DDBJ databases">
        <title>The genome of the North American firefly Photinus pyralis.</title>
        <authorList>
            <consortium name="Photinus pyralis genome working group"/>
            <person name="Fallon T.R."/>
            <person name="Sander Lower S.E."/>
            <person name="Weng J.-K."/>
        </authorList>
    </citation>
    <scope>NUCLEOTIDE SEQUENCE</scope>
    <source>
        <strain evidence="1">TRF0915ILg1</strain>
        <tissue evidence="1">Whole body</tissue>
    </source>
</reference>
<gene>
    <name evidence="1" type="ORF">ILUMI_22909</name>
</gene>
<protein>
    <recommendedName>
        <fullName evidence="3">Hexosyltransferase</fullName>
    </recommendedName>
</protein>
<feature type="non-terminal residue" evidence="1">
    <location>
        <position position="108"/>
    </location>
</feature>
<sequence length="108" mass="12079">MLLEYLSVFFVSTTLLRSDHGNPGIVGWEASISRNTSEYVFPNTTSILIKPDDLCESPTFLMVIVCSAPYNFEARKAIRKSWGLERNISGNAVSVYFILGKLVRSSLQ</sequence>
<name>A0A8K0CBV6_IGNLU</name>